<dbReference type="GO" id="GO:0030688">
    <property type="term" value="C:preribosome, small subunit precursor"/>
    <property type="evidence" value="ECO:0007669"/>
    <property type="project" value="InterPro"/>
</dbReference>
<feature type="compositionally biased region" description="Basic residues" evidence="5">
    <location>
        <begin position="371"/>
        <end position="380"/>
    </location>
</feature>
<gene>
    <name evidence="6" type="primary">ga18737</name>
    <name evidence="6" type="ORF">PR202_ga18737</name>
</gene>
<accession>A0AAV5CSH2</accession>
<protein>
    <submittedName>
        <fullName evidence="6">Uncharacterized protein</fullName>
    </submittedName>
</protein>
<dbReference type="InterPro" id="IPR010301">
    <property type="entry name" value="RRP1"/>
</dbReference>
<dbReference type="Proteomes" id="UP001054889">
    <property type="component" value="Unassembled WGS sequence"/>
</dbReference>
<feature type="compositionally biased region" description="Acidic residues" evidence="5">
    <location>
        <begin position="393"/>
        <end position="403"/>
    </location>
</feature>
<keyword evidence="3" id="KW-0698">rRNA processing</keyword>
<comment type="similarity">
    <text evidence="2">Belongs to the RRP1 family.</text>
</comment>
<dbReference type="PANTHER" id="PTHR13026">
    <property type="entry name" value="NNP-1 PROTEIN NOVEL NUCLEAR PROTEIN 1 NOP52"/>
    <property type="match status" value="1"/>
</dbReference>
<dbReference type="EMBL" id="BQKI01000009">
    <property type="protein sequence ID" value="GJN01468.1"/>
    <property type="molecule type" value="Genomic_DNA"/>
</dbReference>
<evidence type="ECO:0000256" key="3">
    <source>
        <dbReference type="ARBA" id="ARBA00022552"/>
    </source>
</evidence>
<evidence type="ECO:0000313" key="7">
    <source>
        <dbReference type="Proteomes" id="UP001054889"/>
    </source>
</evidence>
<keyword evidence="7" id="KW-1185">Reference proteome</keyword>
<feature type="compositionally biased region" description="Basic residues" evidence="5">
    <location>
        <begin position="536"/>
        <end position="562"/>
    </location>
</feature>
<feature type="region of interest" description="Disordered" evidence="5">
    <location>
        <begin position="336"/>
        <end position="568"/>
    </location>
</feature>
<dbReference type="GO" id="GO:0005634">
    <property type="term" value="C:nucleus"/>
    <property type="evidence" value="ECO:0007669"/>
    <property type="project" value="UniProtKB-SubCell"/>
</dbReference>
<dbReference type="GO" id="GO:0006364">
    <property type="term" value="P:rRNA processing"/>
    <property type="evidence" value="ECO:0007669"/>
    <property type="project" value="UniProtKB-KW"/>
</dbReference>
<comment type="subcellular location">
    <subcellularLocation>
        <location evidence="1">Nucleus</location>
    </subcellularLocation>
</comment>
<evidence type="ECO:0000256" key="4">
    <source>
        <dbReference type="ARBA" id="ARBA00023242"/>
    </source>
</evidence>
<feature type="compositionally biased region" description="Polar residues" evidence="5">
    <location>
        <begin position="432"/>
        <end position="442"/>
    </location>
</feature>
<evidence type="ECO:0000256" key="2">
    <source>
        <dbReference type="ARBA" id="ARBA00006374"/>
    </source>
</evidence>
<keyword evidence="4" id="KW-0539">Nucleus</keyword>
<reference evidence="6" key="1">
    <citation type="journal article" date="2018" name="DNA Res.">
        <title>Multiple hybrid de novo genome assembly of finger millet, an orphan allotetraploid crop.</title>
        <authorList>
            <person name="Hatakeyama M."/>
            <person name="Aluri S."/>
            <person name="Balachadran M.T."/>
            <person name="Sivarajan S.R."/>
            <person name="Patrignani A."/>
            <person name="Gruter S."/>
            <person name="Poveda L."/>
            <person name="Shimizu-Inatsugi R."/>
            <person name="Baeten J."/>
            <person name="Francoijs K.J."/>
            <person name="Nataraja K.N."/>
            <person name="Reddy Y.A.N."/>
            <person name="Phadnis S."/>
            <person name="Ravikumar R.L."/>
            <person name="Schlapbach R."/>
            <person name="Sreeman S.M."/>
            <person name="Shimizu K.K."/>
        </authorList>
    </citation>
    <scope>NUCLEOTIDE SEQUENCE</scope>
</reference>
<feature type="compositionally biased region" description="Basic residues" evidence="5">
    <location>
        <begin position="352"/>
        <end position="361"/>
    </location>
</feature>
<comment type="caution">
    <text evidence="6">The sequence shown here is derived from an EMBL/GenBank/DDBJ whole genome shotgun (WGS) entry which is preliminary data.</text>
</comment>
<evidence type="ECO:0000256" key="5">
    <source>
        <dbReference type="SAM" id="MobiDB-lite"/>
    </source>
</evidence>
<evidence type="ECO:0000256" key="1">
    <source>
        <dbReference type="ARBA" id="ARBA00004123"/>
    </source>
</evidence>
<name>A0AAV5CSH2_ELECO</name>
<dbReference type="Pfam" id="PF05997">
    <property type="entry name" value="Nop52"/>
    <property type="match status" value="1"/>
</dbReference>
<sequence length="568" mass="61942">MAAAAAAVSAQATAIARRLASCNAGTRELSVRYLLSDFLPASAARLSATDLLKLWKGLFFCFWHADKPLYQSSVATRLASAVSEAPSPADGAAFLSAYLTTLRREWSHIDIHRLDKFYLLNRRFLNHAFLLLSANSFALDITSQITSILSEKVLLPEADNAITYSSRGLGYHVAEAFLDELLPVLPVSIRTMDVLLAPFFSVLEKSSDRVMVSKVKSGVFDRFLENAKELLQMLKNGEEVEKGSAEEKLGKVGLLFGFSKRFLDIGAKTETVQANRKVIFGLRDAFVTVEKGLQLSGIVIPMPEFEAGEVPVAATMDCDLDLGEAKVEKKKKKAKKAALVEGEEGAKAASKHEKKVKKDKKEKKEKEKKEKKEKKKKKKVKGEEGAEQSTDAPGDDQQMDDGTDGITFNEELMSNLQKQFEKAAAEAGMVNGGSSSSASPVTPVNGKAEKKRKRSKSVDRCSEASDGDDGSNGNAQDGDKSGKKVRFSMKNNLVWKPHNPLPPQSLRVPPSATPRGSALKKGVKPGPIKEIPTPVRKAKPKAKSAKKILKKKPSSAVKRLRKLQNFSA</sequence>
<dbReference type="AlphaFoldDB" id="A0AAV5CSH2"/>
<organism evidence="6 7">
    <name type="scientific">Eleusine coracana subsp. coracana</name>
    <dbReference type="NCBI Taxonomy" id="191504"/>
    <lineage>
        <taxon>Eukaryota</taxon>
        <taxon>Viridiplantae</taxon>
        <taxon>Streptophyta</taxon>
        <taxon>Embryophyta</taxon>
        <taxon>Tracheophyta</taxon>
        <taxon>Spermatophyta</taxon>
        <taxon>Magnoliopsida</taxon>
        <taxon>Liliopsida</taxon>
        <taxon>Poales</taxon>
        <taxon>Poaceae</taxon>
        <taxon>PACMAD clade</taxon>
        <taxon>Chloridoideae</taxon>
        <taxon>Cynodonteae</taxon>
        <taxon>Eleusininae</taxon>
        <taxon>Eleusine</taxon>
    </lineage>
</organism>
<proteinExistence type="inferred from homology"/>
<reference evidence="6" key="2">
    <citation type="submission" date="2021-12" db="EMBL/GenBank/DDBJ databases">
        <title>Resequencing data analysis of finger millet.</title>
        <authorList>
            <person name="Hatakeyama M."/>
            <person name="Aluri S."/>
            <person name="Balachadran M.T."/>
            <person name="Sivarajan S.R."/>
            <person name="Poveda L."/>
            <person name="Shimizu-Inatsugi R."/>
            <person name="Schlapbach R."/>
            <person name="Sreeman S.M."/>
            <person name="Shimizu K.K."/>
        </authorList>
    </citation>
    <scope>NUCLEOTIDE SEQUENCE</scope>
</reference>
<dbReference type="PANTHER" id="PTHR13026:SF0">
    <property type="entry name" value="RIBOSOMAL RNA PROCESSING 1B"/>
    <property type="match status" value="1"/>
</dbReference>
<evidence type="ECO:0000313" key="6">
    <source>
        <dbReference type="EMBL" id="GJN01468.1"/>
    </source>
</evidence>